<dbReference type="InterPro" id="IPR005119">
    <property type="entry name" value="LysR_subst-bd"/>
</dbReference>
<keyword evidence="3 6" id="KW-0238">DNA-binding</keyword>
<proteinExistence type="inferred from homology"/>
<dbReference type="InterPro" id="IPR050950">
    <property type="entry name" value="HTH-type_LysR_regulators"/>
</dbReference>
<dbReference type="PRINTS" id="PR00039">
    <property type="entry name" value="HTHLYSR"/>
</dbReference>
<dbReference type="Proteomes" id="UP000182958">
    <property type="component" value="Unassembled WGS sequence"/>
</dbReference>
<comment type="similarity">
    <text evidence="1">Belongs to the LysR transcriptional regulatory family.</text>
</comment>
<dbReference type="Gene3D" id="3.40.190.10">
    <property type="entry name" value="Periplasmic binding protein-like II"/>
    <property type="match status" value="2"/>
</dbReference>
<evidence type="ECO:0000313" key="7">
    <source>
        <dbReference type="Proteomes" id="UP000182958"/>
    </source>
</evidence>
<name>A0A1K1MFH5_SELRU</name>
<feature type="domain" description="HTH lysR-type" evidence="5">
    <location>
        <begin position="1"/>
        <end position="58"/>
    </location>
</feature>
<dbReference type="CDD" id="cd05466">
    <property type="entry name" value="PBP2_LTTR_substrate"/>
    <property type="match status" value="1"/>
</dbReference>
<keyword evidence="2" id="KW-0805">Transcription regulation</keyword>
<accession>A0A1K1MFH5</accession>
<dbReference type="GO" id="GO:0005829">
    <property type="term" value="C:cytosol"/>
    <property type="evidence" value="ECO:0007669"/>
    <property type="project" value="TreeGrafter"/>
</dbReference>
<dbReference type="InterPro" id="IPR036388">
    <property type="entry name" value="WH-like_DNA-bd_sf"/>
</dbReference>
<dbReference type="PANTHER" id="PTHR30419:SF8">
    <property type="entry name" value="NITROGEN ASSIMILATION TRANSCRIPTIONAL ACTIVATOR-RELATED"/>
    <property type="match status" value="1"/>
</dbReference>
<dbReference type="Pfam" id="PF03466">
    <property type="entry name" value="LysR_substrate"/>
    <property type="match status" value="1"/>
</dbReference>
<evidence type="ECO:0000313" key="6">
    <source>
        <dbReference type="EMBL" id="SFW21860.1"/>
    </source>
</evidence>
<dbReference type="EMBL" id="FPJA01000004">
    <property type="protein sequence ID" value="SFW21860.1"/>
    <property type="molecule type" value="Genomic_DNA"/>
</dbReference>
<organism evidence="6 7">
    <name type="scientific">Selenomonas ruminantium</name>
    <dbReference type="NCBI Taxonomy" id="971"/>
    <lineage>
        <taxon>Bacteria</taxon>
        <taxon>Bacillati</taxon>
        <taxon>Bacillota</taxon>
        <taxon>Negativicutes</taxon>
        <taxon>Selenomonadales</taxon>
        <taxon>Selenomonadaceae</taxon>
        <taxon>Selenomonas</taxon>
    </lineage>
</organism>
<dbReference type="PROSITE" id="PS50931">
    <property type="entry name" value="HTH_LYSR"/>
    <property type="match status" value="1"/>
</dbReference>
<dbReference type="PANTHER" id="PTHR30419">
    <property type="entry name" value="HTH-TYPE TRANSCRIPTIONAL REGULATOR YBHD"/>
    <property type="match status" value="1"/>
</dbReference>
<dbReference type="FunFam" id="1.10.10.10:FF:000001">
    <property type="entry name" value="LysR family transcriptional regulator"/>
    <property type="match status" value="1"/>
</dbReference>
<dbReference type="GO" id="GO:0003677">
    <property type="term" value="F:DNA binding"/>
    <property type="evidence" value="ECO:0007669"/>
    <property type="project" value="UniProtKB-KW"/>
</dbReference>
<dbReference type="InterPro" id="IPR036390">
    <property type="entry name" value="WH_DNA-bd_sf"/>
</dbReference>
<keyword evidence="4" id="KW-0804">Transcription</keyword>
<dbReference type="InterPro" id="IPR000847">
    <property type="entry name" value="LysR_HTH_N"/>
</dbReference>
<dbReference type="GO" id="GO:0003700">
    <property type="term" value="F:DNA-binding transcription factor activity"/>
    <property type="evidence" value="ECO:0007669"/>
    <property type="project" value="InterPro"/>
</dbReference>
<dbReference type="Gene3D" id="1.10.10.10">
    <property type="entry name" value="Winged helix-like DNA-binding domain superfamily/Winged helix DNA-binding domain"/>
    <property type="match status" value="1"/>
</dbReference>
<dbReference type="AlphaFoldDB" id="A0A1K1MFH5"/>
<dbReference type="SUPFAM" id="SSF53850">
    <property type="entry name" value="Periplasmic binding protein-like II"/>
    <property type="match status" value="1"/>
</dbReference>
<dbReference type="RefSeq" id="WP_072305633.1">
    <property type="nucleotide sequence ID" value="NZ_FPJA01000004.1"/>
</dbReference>
<sequence length="296" mass="33705">MELRVLNYFLTVAREESFSRAAEKLHLSQPTLSRQLKDLEDEFGKQLLIREPRRILLTDDGALLRRRAEEILSLVEKTEGELLSSNEDISGDIRIGAGESVHFGLIMAAARQLQKQHPRIRFHIATGDGNTTLTRLDRGLIDFAFVYGRLDPAKYQELPLPIRDQWVLFLRKDDELAKQDTIKASDLWHRPLLFSRQALSLSTHGDELLNWLQKPLEELHIAGSYTLLYNATLMVKEGMGYAISFDQLINTTGTSLCTRPLEPAIFTEPSIVWKKNQVFSKASQAFLAALQEKFNA</sequence>
<evidence type="ECO:0000259" key="5">
    <source>
        <dbReference type="PROSITE" id="PS50931"/>
    </source>
</evidence>
<evidence type="ECO:0000256" key="1">
    <source>
        <dbReference type="ARBA" id="ARBA00009437"/>
    </source>
</evidence>
<evidence type="ECO:0000256" key="4">
    <source>
        <dbReference type="ARBA" id="ARBA00023163"/>
    </source>
</evidence>
<reference evidence="7" key="1">
    <citation type="submission" date="2016-11" db="EMBL/GenBank/DDBJ databases">
        <authorList>
            <person name="Varghese N."/>
            <person name="Submissions S."/>
        </authorList>
    </citation>
    <scope>NUCLEOTIDE SEQUENCE [LARGE SCALE GENOMIC DNA]</scope>
    <source>
        <strain evidence="7">C3</strain>
    </source>
</reference>
<dbReference type="SUPFAM" id="SSF46785">
    <property type="entry name" value="Winged helix' DNA-binding domain"/>
    <property type="match status" value="1"/>
</dbReference>
<evidence type="ECO:0000256" key="3">
    <source>
        <dbReference type="ARBA" id="ARBA00023125"/>
    </source>
</evidence>
<dbReference type="Pfam" id="PF00126">
    <property type="entry name" value="HTH_1"/>
    <property type="match status" value="1"/>
</dbReference>
<gene>
    <name evidence="6" type="ORF">SAMN02910323_0811</name>
</gene>
<protein>
    <submittedName>
        <fullName evidence="6">DNA-binding transcriptional regulator, LysR family</fullName>
    </submittedName>
</protein>
<evidence type="ECO:0000256" key="2">
    <source>
        <dbReference type="ARBA" id="ARBA00023015"/>
    </source>
</evidence>
<keyword evidence="7" id="KW-1185">Reference proteome</keyword>